<evidence type="ECO:0000256" key="2">
    <source>
        <dbReference type="SAM" id="SignalP"/>
    </source>
</evidence>
<keyword evidence="4" id="KW-1185">Reference proteome</keyword>
<dbReference type="AlphaFoldDB" id="A0ABD0TW67"/>
<evidence type="ECO:0000313" key="3">
    <source>
        <dbReference type="EMBL" id="KAL0903934.1"/>
    </source>
</evidence>
<keyword evidence="2" id="KW-0732">Signal</keyword>
<reference evidence="3 4" key="1">
    <citation type="journal article" date="2024" name="Plant Biotechnol. J.">
        <title>Dendrobium thyrsiflorum genome and its molecular insights into genes involved in important horticultural traits.</title>
        <authorList>
            <person name="Chen B."/>
            <person name="Wang J.Y."/>
            <person name="Zheng P.J."/>
            <person name="Li K.L."/>
            <person name="Liang Y.M."/>
            <person name="Chen X.F."/>
            <person name="Zhang C."/>
            <person name="Zhao X."/>
            <person name="He X."/>
            <person name="Zhang G.Q."/>
            <person name="Liu Z.J."/>
            <person name="Xu Q."/>
        </authorList>
    </citation>
    <scope>NUCLEOTIDE SEQUENCE [LARGE SCALE GENOMIC DNA]</scope>
    <source>
        <strain evidence="3">GZMU011</strain>
    </source>
</reference>
<name>A0ABD0TW67_DENTH</name>
<feature type="compositionally biased region" description="Basic residues" evidence="1">
    <location>
        <begin position="197"/>
        <end position="210"/>
    </location>
</feature>
<feature type="region of interest" description="Disordered" evidence="1">
    <location>
        <begin position="323"/>
        <end position="348"/>
    </location>
</feature>
<organism evidence="3 4">
    <name type="scientific">Dendrobium thyrsiflorum</name>
    <name type="common">Pinecone-like raceme dendrobium</name>
    <name type="synonym">Orchid</name>
    <dbReference type="NCBI Taxonomy" id="117978"/>
    <lineage>
        <taxon>Eukaryota</taxon>
        <taxon>Viridiplantae</taxon>
        <taxon>Streptophyta</taxon>
        <taxon>Embryophyta</taxon>
        <taxon>Tracheophyta</taxon>
        <taxon>Spermatophyta</taxon>
        <taxon>Magnoliopsida</taxon>
        <taxon>Liliopsida</taxon>
        <taxon>Asparagales</taxon>
        <taxon>Orchidaceae</taxon>
        <taxon>Epidendroideae</taxon>
        <taxon>Malaxideae</taxon>
        <taxon>Dendrobiinae</taxon>
        <taxon>Dendrobium</taxon>
    </lineage>
</organism>
<feature type="region of interest" description="Disordered" evidence="1">
    <location>
        <begin position="189"/>
        <end position="222"/>
    </location>
</feature>
<protein>
    <submittedName>
        <fullName evidence="3">Uncharacterized protein</fullName>
    </submittedName>
</protein>
<comment type="caution">
    <text evidence="3">The sequence shown here is derived from an EMBL/GenBank/DDBJ whole genome shotgun (WGS) entry which is preliminary data.</text>
</comment>
<gene>
    <name evidence="3" type="ORF">M5K25_025998</name>
</gene>
<accession>A0ABD0TW67</accession>
<proteinExistence type="predicted"/>
<feature type="chain" id="PRO_5044764120" evidence="2">
    <location>
        <begin position="17"/>
        <end position="348"/>
    </location>
</feature>
<feature type="signal peptide" evidence="2">
    <location>
        <begin position="1"/>
        <end position="16"/>
    </location>
</feature>
<feature type="compositionally biased region" description="Acidic residues" evidence="1">
    <location>
        <begin position="323"/>
        <end position="336"/>
    </location>
</feature>
<evidence type="ECO:0000256" key="1">
    <source>
        <dbReference type="SAM" id="MobiDB-lite"/>
    </source>
</evidence>
<sequence>MANTAQFISFWFITVGDDLALLNSCIPGDVGQVVVPVPAQDKCDILIPNSSSINCPNVDNLEFSPIVALPGSGDVGASADVLVHADVVGECEEDRVMNAQLISRAGDTYLVQSDLLDESPISDFGAEDDLGDEWGDSFHELYGLDVSNVIDTCFSRIVLLSIHHHHPCPPRLRAPLPCLNHAAAAATAAAAPNSLRQPRRRHHLSKHKLGHQNLGLSPTNRTRGMRIQPHINTPHMKQMLTFRQHSHHLPFFRHAQTNGALRGAAAILRPPVGKSRQLFNGGGIKTFRDCCGAGCRAGGRSTAVNNGDKVVGFVLAAVASVDMDADDEDDEDEGEDGTEHKAGAGGRA</sequence>
<dbReference type="Proteomes" id="UP001552299">
    <property type="component" value="Unassembled WGS sequence"/>
</dbReference>
<evidence type="ECO:0000313" key="4">
    <source>
        <dbReference type="Proteomes" id="UP001552299"/>
    </source>
</evidence>
<dbReference type="EMBL" id="JANQDX010000019">
    <property type="protein sequence ID" value="KAL0903934.1"/>
    <property type="molecule type" value="Genomic_DNA"/>
</dbReference>